<name>A0A943EFI0_9FIRM</name>
<evidence type="ECO:0000313" key="2">
    <source>
        <dbReference type="Proteomes" id="UP000754226"/>
    </source>
</evidence>
<evidence type="ECO:0000313" key="1">
    <source>
        <dbReference type="EMBL" id="MBS5520135.1"/>
    </source>
</evidence>
<protein>
    <submittedName>
        <fullName evidence="1">Uncharacterized protein</fullName>
    </submittedName>
</protein>
<dbReference type="EMBL" id="JAGZCZ010000008">
    <property type="protein sequence ID" value="MBS5520135.1"/>
    <property type="molecule type" value="Genomic_DNA"/>
</dbReference>
<sequence length="73" mass="8380">MMIYVYCSQVGIFRIYPSRGRFQLEMAGNIYGSYHSAVAAADDVFRHVTGFDAWDRLDGKIEGPRDLSEWTLE</sequence>
<accession>A0A943EFI0</accession>
<dbReference type="AlphaFoldDB" id="A0A943EFI0"/>
<reference evidence="1" key="1">
    <citation type="submission" date="2021-02" db="EMBL/GenBank/DDBJ databases">
        <title>Infant gut strain persistence is associated with maternal origin, phylogeny, and functional potential including surface adhesion and iron acquisition.</title>
        <authorList>
            <person name="Lou Y.C."/>
        </authorList>
    </citation>
    <scope>NUCLEOTIDE SEQUENCE</scope>
    <source>
        <strain evidence="1">L3_106_000M1_dasL3_106_000M1_concoct_15</strain>
    </source>
</reference>
<comment type="caution">
    <text evidence="1">The sequence shown here is derived from an EMBL/GenBank/DDBJ whole genome shotgun (WGS) entry which is preliminary data.</text>
</comment>
<organism evidence="1 2">
    <name type="scientific">Acidaminococcus intestini</name>
    <dbReference type="NCBI Taxonomy" id="187327"/>
    <lineage>
        <taxon>Bacteria</taxon>
        <taxon>Bacillati</taxon>
        <taxon>Bacillota</taxon>
        <taxon>Negativicutes</taxon>
        <taxon>Acidaminococcales</taxon>
        <taxon>Acidaminococcaceae</taxon>
        <taxon>Acidaminococcus</taxon>
    </lineage>
</organism>
<gene>
    <name evidence="1" type="ORF">KHX13_07405</name>
</gene>
<dbReference type="Proteomes" id="UP000754226">
    <property type="component" value="Unassembled WGS sequence"/>
</dbReference>
<proteinExistence type="predicted"/>